<sequence length="113" mass="12616">MIYYITNFKFNSFIGILLFWVPLAFCAVGYTIRTAKDYMEDKTDRAKAESEGTSYSPTVTVGTLIGRGIVSVVPIANIWAALFDVAPELFSKTFLVIGKLFNIPLVPKRKKQA</sequence>
<accession>A0A5A9X6J4</accession>
<keyword evidence="1" id="KW-0472">Membrane</keyword>
<name>A0A5A9X6J4_9BACT</name>
<proteinExistence type="predicted"/>
<gene>
    <name evidence="2" type="ORF">ET418_15110</name>
</gene>
<keyword evidence="3" id="KW-1185">Reference proteome</keyword>
<feature type="transmembrane region" description="Helical" evidence="1">
    <location>
        <begin position="12"/>
        <end position="32"/>
    </location>
</feature>
<comment type="caution">
    <text evidence="2">The sequence shown here is derived from an EMBL/GenBank/DDBJ whole genome shotgun (WGS) entry which is preliminary data.</text>
</comment>
<dbReference type="Proteomes" id="UP000324298">
    <property type="component" value="Unassembled WGS sequence"/>
</dbReference>
<reference evidence="2 3" key="1">
    <citation type="submission" date="2019-04" db="EMBL/GenBank/DDBJ databases">
        <title>Geobacter ruber sp. nov., ferric-reducing bacteria isolated from paddy soil.</title>
        <authorList>
            <person name="Xu Z."/>
            <person name="Masuda Y."/>
            <person name="Itoh H."/>
            <person name="Senoo K."/>
        </authorList>
    </citation>
    <scope>NUCLEOTIDE SEQUENCE [LARGE SCALE GENOMIC DNA]</scope>
    <source>
        <strain evidence="2 3">Red88</strain>
    </source>
</reference>
<dbReference type="AlphaFoldDB" id="A0A5A9X6J4"/>
<keyword evidence="1" id="KW-1133">Transmembrane helix</keyword>
<dbReference type="RefSeq" id="WP_149308977.1">
    <property type="nucleotide sequence ID" value="NZ_SRSD01000010.1"/>
</dbReference>
<evidence type="ECO:0000313" key="3">
    <source>
        <dbReference type="Proteomes" id="UP000324298"/>
    </source>
</evidence>
<evidence type="ECO:0000313" key="2">
    <source>
        <dbReference type="EMBL" id="KAA0888707.1"/>
    </source>
</evidence>
<evidence type="ECO:0000256" key="1">
    <source>
        <dbReference type="SAM" id="Phobius"/>
    </source>
</evidence>
<keyword evidence="1" id="KW-0812">Transmembrane</keyword>
<dbReference type="EMBL" id="SRSD01000010">
    <property type="protein sequence ID" value="KAA0888707.1"/>
    <property type="molecule type" value="Genomic_DNA"/>
</dbReference>
<organism evidence="2 3">
    <name type="scientific">Oryzomonas rubra</name>
    <dbReference type="NCBI Taxonomy" id="2509454"/>
    <lineage>
        <taxon>Bacteria</taxon>
        <taxon>Pseudomonadati</taxon>
        <taxon>Thermodesulfobacteriota</taxon>
        <taxon>Desulfuromonadia</taxon>
        <taxon>Geobacterales</taxon>
        <taxon>Geobacteraceae</taxon>
        <taxon>Oryzomonas</taxon>
    </lineage>
</organism>
<protein>
    <submittedName>
        <fullName evidence="2">Uncharacterized protein</fullName>
    </submittedName>
</protein>